<feature type="region of interest" description="Disordered" evidence="1">
    <location>
        <begin position="90"/>
        <end position="109"/>
    </location>
</feature>
<protein>
    <submittedName>
        <fullName evidence="2">Uncharacterized protein</fullName>
    </submittedName>
</protein>
<name>A0ABS8USR4_DATST</name>
<accession>A0ABS8USR4</accession>
<evidence type="ECO:0000313" key="3">
    <source>
        <dbReference type="Proteomes" id="UP000823775"/>
    </source>
</evidence>
<organism evidence="2 3">
    <name type="scientific">Datura stramonium</name>
    <name type="common">Jimsonweed</name>
    <name type="synonym">Common thornapple</name>
    <dbReference type="NCBI Taxonomy" id="4076"/>
    <lineage>
        <taxon>Eukaryota</taxon>
        <taxon>Viridiplantae</taxon>
        <taxon>Streptophyta</taxon>
        <taxon>Embryophyta</taxon>
        <taxon>Tracheophyta</taxon>
        <taxon>Spermatophyta</taxon>
        <taxon>Magnoliopsida</taxon>
        <taxon>eudicotyledons</taxon>
        <taxon>Gunneridae</taxon>
        <taxon>Pentapetalae</taxon>
        <taxon>asterids</taxon>
        <taxon>lamiids</taxon>
        <taxon>Solanales</taxon>
        <taxon>Solanaceae</taxon>
        <taxon>Solanoideae</taxon>
        <taxon>Datureae</taxon>
        <taxon>Datura</taxon>
    </lineage>
</organism>
<gene>
    <name evidence="2" type="ORF">HAX54_021452</name>
</gene>
<evidence type="ECO:0000256" key="1">
    <source>
        <dbReference type="SAM" id="MobiDB-lite"/>
    </source>
</evidence>
<comment type="caution">
    <text evidence="2">The sequence shown here is derived from an EMBL/GenBank/DDBJ whole genome shotgun (WGS) entry which is preliminary data.</text>
</comment>
<keyword evidence="3" id="KW-1185">Reference proteome</keyword>
<reference evidence="2 3" key="1">
    <citation type="journal article" date="2021" name="BMC Genomics">
        <title>Datura genome reveals duplications of psychoactive alkaloid biosynthetic genes and high mutation rate following tissue culture.</title>
        <authorList>
            <person name="Rajewski A."/>
            <person name="Carter-House D."/>
            <person name="Stajich J."/>
            <person name="Litt A."/>
        </authorList>
    </citation>
    <scope>NUCLEOTIDE SEQUENCE [LARGE SCALE GENOMIC DNA]</scope>
    <source>
        <strain evidence="2">AR-01</strain>
    </source>
</reference>
<dbReference type="Proteomes" id="UP000823775">
    <property type="component" value="Unassembled WGS sequence"/>
</dbReference>
<evidence type="ECO:0000313" key="2">
    <source>
        <dbReference type="EMBL" id="MCD9637903.1"/>
    </source>
</evidence>
<sequence length="151" mass="15875">MCRKFPTHHPCLGFPPHRGGRALDSAVLIGEASRDEPLPDATLLGEAIGDEALGEAILVGDGLEDETPNIKSIRLEKVGLLELARAVAGSAAEELTPKGEGSNESAPEADGGCAVWALRMGSLDLYFTPTDTGALKWQGTVFKEPSLILVI</sequence>
<proteinExistence type="predicted"/>
<dbReference type="EMBL" id="JACEIK010002580">
    <property type="protein sequence ID" value="MCD9637903.1"/>
    <property type="molecule type" value="Genomic_DNA"/>
</dbReference>